<protein>
    <submittedName>
        <fullName evidence="1">Uncharacterized protein</fullName>
    </submittedName>
</protein>
<feature type="non-terminal residue" evidence="1">
    <location>
        <position position="1"/>
    </location>
</feature>
<proteinExistence type="predicted"/>
<accession>X1LYV7</accession>
<sequence>SGEVIDRLGKLDLTGEQQDYYIAKFNRTDFQKVVVPTKADFKRWLKLNIVSEADFREYLVKQGYTSEHIEYYVREVGESKREELPSGD</sequence>
<organism evidence="1">
    <name type="scientific">marine sediment metagenome</name>
    <dbReference type="NCBI Taxonomy" id="412755"/>
    <lineage>
        <taxon>unclassified sequences</taxon>
        <taxon>metagenomes</taxon>
        <taxon>ecological metagenomes</taxon>
    </lineage>
</organism>
<name>X1LYV7_9ZZZZ</name>
<gene>
    <name evidence="1" type="ORF">S06H3_24466</name>
</gene>
<evidence type="ECO:0000313" key="1">
    <source>
        <dbReference type="EMBL" id="GAI24542.1"/>
    </source>
</evidence>
<reference evidence="1" key="1">
    <citation type="journal article" date="2014" name="Front. Microbiol.">
        <title>High frequency of phylogenetically diverse reductive dehalogenase-homologous genes in deep subseafloor sedimentary metagenomes.</title>
        <authorList>
            <person name="Kawai M."/>
            <person name="Futagami T."/>
            <person name="Toyoda A."/>
            <person name="Takaki Y."/>
            <person name="Nishi S."/>
            <person name="Hori S."/>
            <person name="Arai W."/>
            <person name="Tsubouchi T."/>
            <person name="Morono Y."/>
            <person name="Uchiyama I."/>
            <person name="Ito T."/>
            <person name="Fujiyama A."/>
            <person name="Inagaki F."/>
            <person name="Takami H."/>
        </authorList>
    </citation>
    <scope>NUCLEOTIDE SEQUENCE</scope>
    <source>
        <strain evidence="1">Expedition CK06-06</strain>
    </source>
</reference>
<comment type="caution">
    <text evidence="1">The sequence shown here is derived from an EMBL/GenBank/DDBJ whole genome shotgun (WGS) entry which is preliminary data.</text>
</comment>
<dbReference type="AlphaFoldDB" id="X1LYV7"/>
<dbReference type="EMBL" id="BARV01013620">
    <property type="protein sequence ID" value="GAI24542.1"/>
    <property type="molecule type" value="Genomic_DNA"/>
</dbReference>